<accession>A0A1E3ILP9</accession>
<feature type="region of interest" description="Disordered" evidence="1">
    <location>
        <begin position="222"/>
        <end position="249"/>
    </location>
</feature>
<organism evidence="4 5">
    <name type="scientific">Cryptococcus depauperatus CBS 7841</name>
    <dbReference type="NCBI Taxonomy" id="1295531"/>
    <lineage>
        <taxon>Eukaryota</taxon>
        <taxon>Fungi</taxon>
        <taxon>Dikarya</taxon>
        <taxon>Basidiomycota</taxon>
        <taxon>Agaricomycotina</taxon>
        <taxon>Tremellomycetes</taxon>
        <taxon>Tremellales</taxon>
        <taxon>Cryptococcaceae</taxon>
        <taxon>Cryptococcus</taxon>
    </lineage>
</organism>
<protein>
    <submittedName>
        <fullName evidence="4">Uncharacterized protein</fullName>
    </submittedName>
</protein>
<keyword evidence="2" id="KW-0812">Transmembrane</keyword>
<evidence type="ECO:0000313" key="5">
    <source>
        <dbReference type="Proteomes" id="UP000094043"/>
    </source>
</evidence>
<reference evidence="4" key="1">
    <citation type="submission" date="2016-06" db="EMBL/GenBank/DDBJ databases">
        <authorList>
            <person name="Cuomo C."/>
            <person name="Litvintseva A."/>
            <person name="Heitman J."/>
            <person name="Chen Y."/>
            <person name="Sun S."/>
            <person name="Springer D."/>
            <person name="Dromer F."/>
            <person name="Young S."/>
            <person name="Zeng Q."/>
            <person name="Chapman S."/>
            <person name="Gujja S."/>
            <person name="Saif S."/>
            <person name="Birren B."/>
        </authorList>
    </citation>
    <scope>NUCLEOTIDE SEQUENCE</scope>
    <source>
        <strain evidence="4">CBS 7841</strain>
    </source>
</reference>
<feature type="compositionally biased region" description="Low complexity" evidence="1">
    <location>
        <begin position="421"/>
        <end position="442"/>
    </location>
</feature>
<dbReference type="RefSeq" id="XP_066070115.1">
    <property type="nucleotide sequence ID" value="XM_066214018.1"/>
</dbReference>
<proteinExistence type="predicted"/>
<feature type="compositionally biased region" description="Low complexity" evidence="1">
    <location>
        <begin position="512"/>
        <end position="525"/>
    </location>
</feature>
<feature type="transmembrane region" description="Helical" evidence="2">
    <location>
        <begin position="260"/>
        <end position="283"/>
    </location>
</feature>
<keyword evidence="3" id="KW-0732">Signal</keyword>
<dbReference type="EMBL" id="CP143788">
    <property type="protein sequence ID" value="WVN89415.1"/>
    <property type="molecule type" value="Genomic_DNA"/>
</dbReference>
<evidence type="ECO:0000256" key="2">
    <source>
        <dbReference type="SAM" id="Phobius"/>
    </source>
</evidence>
<feature type="compositionally biased region" description="Basic and acidic residues" evidence="1">
    <location>
        <begin position="347"/>
        <end position="360"/>
    </location>
</feature>
<dbReference type="GeneID" id="91088848"/>
<dbReference type="OrthoDB" id="2575974at2759"/>
<feature type="signal peptide" evidence="3">
    <location>
        <begin position="1"/>
        <end position="26"/>
    </location>
</feature>
<name>A0A1E3ILP9_9TREE</name>
<reference evidence="4" key="3">
    <citation type="submission" date="2024-01" db="EMBL/GenBank/DDBJ databases">
        <authorList>
            <person name="Coelho M.A."/>
            <person name="David-Palma M."/>
            <person name="Shea T."/>
            <person name="Sun S."/>
            <person name="Cuomo C.A."/>
            <person name="Heitman J."/>
        </authorList>
    </citation>
    <scope>NUCLEOTIDE SEQUENCE</scope>
    <source>
        <strain evidence="4">CBS 7841</strain>
    </source>
</reference>
<feature type="region of interest" description="Disordered" evidence="1">
    <location>
        <begin position="414"/>
        <end position="549"/>
    </location>
</feature>
<keyword evidence="2" id="KW-0472">Membrane</keyword>
<dbReference type="VEuPathDB" id="FungiDB:L203_02158"/>
<keyword evidence="5" id="KW-1185">Reference proteome</keyword>
<evidence type="ECO:0000256" key="1">
    <source>
        <dbReference type="SAM" id="MobiDB-lite"/>
    </source>
</evidence>
<dbReference type="Proteomes" id="UP000094043">
    <property type="component" value="Chromosome 5"/>
</dbReference>
<feature type="compositionally biased region" description="Polar residues" evidence="1">
    <location>
        <begin position="462"/>
        <end position="475"/>
    </location>
</feature>
<evidence type="ECO:0000313" key="4">
    <source>
        <dbReference type="EMBL" id="WVN89415.1"/>
    </source>
</evidence>
<evidence type="ECO:0000256" key="3">
    <source>
        <dbReference type="SAM" id="SignalP"/>
    </source>
</evidence>
<reference evidence="4" key="2">
    <citation type="journal article" date="2022" name="Elife">
        <title>Obligate sexual reproduction of a homothallic fungus closely related to the Cryptococcus pathogenic species complex.</title>
        <authorList>
            <person name="Passer A.R."/>
            <person name="Clancey S.A."/>
            <person name="Shea T."/>
            <person name="David-Palma M."/>
            <person name="Averette A.F."/>
            <person name="Boekhout T."/>
            <person name="Porcel B.M."/>
            <person name="Nowrousian M."/>
            <person name="Cuomo C.A."/>
            <person name="Sun S."/>
            <person name="Heitman J."/>
            <person name="Coelho M.A."/>
        </authorList>
    </citation>
    <scope>NUCLEOTIDE SEQUENCE</scope>
    <source>
        <strain evidence="4">CBS 7841</strain>
    </source>
</reference>
<feature type="region of interest" description="Disordered" evidence="1">
    <location>
        <begin position="347"/>
        <end position="366"/>
    </location>
</feature>
<sequence>MLVSSSQGGMLFGLVVWAHFLWLAQAQSTLSAAAITTTSALKPVVVASTPAASTAKPYLAIRNIDTWIACGIGQIYWSLNNEDPSRYNITLYAISADNQDIPVSDLDAIAPNLLTSQTATSTRSTSEAAVSKVIATQSRQVLRSLAPRTTLNINQTIVTQYANHGYGWNPIKLPQGRYYIYGYVDDNLGTSDKSNIFSVVEGANTSCLATFQSISKTASGIQTLSNSGKPQSAGDTSIESGASSNGNTSKDNAGGIGGGAIAGIVIGALFGSVVLVILAFFCIRRRRQVARCQFRDDHQMGMTHRRMVSGSSAPSNSGHSLDGAVFGQERNGTVGIVHGDSFRSIESKSSETTVGKEREVVGPALKSEYEEGQEILRGDDPFHVAILPHSPGASAMPSMYAQPTSHIYPSALTSREDRRASNPISPSTHSSSSLSRNSRSFSQPNQPNLMRRPSLGTAEPLPNNNHDASQLGRTPSSRRKPVPSLGPELRGELTRQASLKGREEGAKVVGPLTLSQKSSSASLSLGVGGSGGEKRMSFQLIPDPPLNPE</sequence>
<keyword evidence="2" id="KW-1133">Transmembrane helix</keyword>
<dbReference type="AlphaFoldDB" id="A0A1E3ILP9"/>
<gene>
    <name evidence="4" type="ORF">L203_104638</name>
</gene>
<feature type="chain" id="PRO_5043881803" evidence="3">
    <location>
        <begin position="27"/>
        <end position="549"/>
    </location>
</feature>
<dbReference type="KEGG" id="cdep:91088848"/>